<dbReference type="InterPro" id="IPR036874">
    <property type="entry name" value="Carbonic_anhydrase_sf"/>
</dbReference>
<dbReference type="Pfam" id="PF00484">
    <property type="entry name" value="Pro_CA"/>
    <property type="match status" value="1"/>
</dbReference>
<dbReference type="RefSeq" id="WP_386077650.1">
    <property type="nucleotide sequence ID" value="NZ_JBHTJT010000051.1"/>
</dbReference>
<evidence type="ECO:0000256" key="2">
    <source>
        <dbReference type="ARBA" id="ARBA00006217"/>
    </source>
</evidence>
<evidence type="ECO:0000256" key="7">
    <source>
        <dbReference type="ARBA" id="ARBA00048348"/>
    </source>
</evidence>
<evidence type="ECO:0000256" key="4">
    <source>
        <dbReference type="ARBA" id="ARBA00022723"/>
    </source>
</evidence>
<dbReference type="EC" id="4.2.1.1" evidence="3 8"/>
<dbReference type="PANTHER" id="PTHR11002:SF76">
    <property type="entry name" value="CARBONIC ANHYDRASE"/>
    <property type="match status" value="1"/>
</dbReference>
<dbReference type="CDD" id="cd00884">
    <property type="entry name" value="beta_CA_cladeB"/>
    <property type="match status" value="1"/>
</dbReference>
<evidence type="ECO:0000256" key="3">
    <source>
        <dbReference type="ARBA" id="ARBA00012925"/>
    </source>
</evidence>
<evidence type="ECO:0000256" key="1">
    <source>
        <dbReference type="ARBA" id="ARBA00001947"/>
    </source>
</evidence>
<dbReference type="InterPro" id="IPR015892">
    <property type="entry name" value="Carbonic_anhydrase_CS"/>
</dbReference>
<dbReference type="PANTHER" id="PTHR11002">
    <property type="entry name" value="CARBONIC ANHYDRASE"/>
    <property type="match status" value="1"/>
</dbReference>
<keyword evidence="4" id="KW-0479">Metal-binding</keyword>
<organism evidence="9 10">
    <name type="scientific">Tropicimonas aquimaris</name>
    <dbReference type="NCBI Taxonomy" id="914152"/>
    <lineage>
        <taxon>Bacteria</taxon>
        <taxon>Pseudomonadati</taxon>
        <taxon>Pseudomonadota</taxon>
        <taxon>Alphaproteobacteria</taxon>
        <taxon>Rhodobacterales</taxon>
        <taxon>Roseobacteraceae</taxon>
        <taxon>Tropicimonas</taxon>
    </lineage>
</organism>
<dbReference type="InterPro" id="IPR001765">
    <property type="entry name" value="Carbonic_anhydrase"/>
</dbReference>
<keyword evidence="10" id="KW-1185">Reference proteome</keyword>
<dbReference type="GO" id="GO:0004089">
    <property type="term" value="F:carbonate dehydratase activity"/>
    <property type="evidence" value="ECO:0007669"/>
    <property type="project" value="UniProtKB-EC"/>
</dbReference>
<sequence length="222" mass="24641">MSEPVEKIHAMPLPPYLVPRYHGWHATTYADNKIWYRKLAEEGQSPRIMAIACCDSRVNVNAVFSAETGDIFLHRNIANVVPPYLPDGDPHGTSAALEYAVSVLRVAHVLVVGHTDCGGVRGCQQMCAGHAPELEEKSSFVGRWLDILRPGYERVADIADETEQQRALEKQAVIVSLENLWGFPFVREAVEAGRLSLHGILFDIREGTLQHYLPEAGGFVKI</sequence>
<dbReference type="Gene3D" id="3.40.1050.10">
    <property type="entry name" value="Carbonic anhydrase"/>
    <property type="match status" value="1"/>
</dbReference>
<dbReference type="InterPro" id="IPR045066">
    <property type="entry name" value="Beta_CA_cladeB"/>
</dbReference>
<comment type="caution">
    <text evidence="9">The sequence shown here is derived from an EMBL/GenBank/DDBJ whole genome shotgun (WGS) entry which is preliminary data.</text>
</comment>
<proteinExistence type="inferred from homology"/>
<comment type="function">
    <text evidence="8">Reversible hydration of carbon dioxide.</text>
</comment>
<dbReference type="Proteomes" id="UP001597108">
    <property type="component" value="Unassembled WGS sequence"/>
</dbReference>
<dbReference type="PROSITE" id="PS00705">
    <property type="entry name" value="PROK_CO2_ANHYDRASE_2"/>
    <property type="match status" value="1"/>
</dbReference>
<accession>A0ABW3IVD4</accession>
<reference evidence="10" key="1">
    <citation type="journal article" date="2019" name="Int. J. Syst. Evol. Microbiol.">
        <title>The Global Catalogue of Microorganisms (GCM) 10K type strain sequencing project: providing services to taxonomists for standard genome sequencing and annotation.</title>
        <authorList>
            <consortium name="The Broad Institute Genomics Platform"/>
            <consortium name="The Broad Institute Genome Sequencing Center for Infectious Disease"/>
            <person name="Wu L."/>
            <person name="Ma J."/>
        </authorList>
    </citation>
    <scope>NUCLEOTIDE SEQUENCE [LARGE SCALE GENOMIC DNA]</scope>
    <source>
        <strain evidence="10">CCUG 60524</strain>
    </source>
</reference>
<comment type="cofactor">
    <cofactor evidence="1">
        <name>Zn(2+)</name>
        <dbReference type="ChEBI" id="CHEBI:29105"/>
    </cofactor>
</comment>
<evidence type="ECO:0000313" key="10">
    <source>
        <dbReference type="Proteomes" id="UP001597108"/>
    </source>
</evidence>
<keyword evidence="5 8" id="KW-0862">Zinc</keyword>
<evidence type="ECO:0000256" key="6">
    <source>
        <dbReference type="ARBA" id="ARBA00023239"/>
    </source>
</evidence>
<evidence type="ECO:0000313" key="9">
    <source>
        <dbReference type="EMBL" id="MFD0982133.1"/>
    </source>
</evidence>
<dbReference type="SUPFAM" id="SSF53056">
    <property type="entry name" value="beta-carbonic anhydrase, cab"/>
    <property type="match status" value="1"/>
</dbReference>
<gene>
    <name evidence="9" type="ORF">ACFQ2S_21075</name>
</gene>
<dbReference type="SMART" id="SM00947">
    <property type="entry name" value="Pro_CA"/>
    <property type="match status" value="1"/>
</dbReference>
<protein>
    <recommendedName>
        <fullName evidence="3 8">Carbonic anhydrase</fullName>
        <ecNumber evidence="3 8">4.2.1.1</ecNumber>
    </recommendedName>
    <alternativeName>
        <fullName evidence="8">Carbonate dehydratase</fullName>
    </alternativeName>
</protein>
<comment type="catalytic activity">
    <reaction evidence="7 8">
        <text>hydrogencarbonate + H(+) = CO2 + H2O</text>
        <dbReference type="Rhea" id="RHEA:10748"/>
        <dbReference type="ChEBI" id="CHEBI:15377"/>
        <dbReference type="ChEBI" id="CHEBI:15378"/>
        <dbReference type="ChEBI" id="CHEBI:16526"/>
        <dbReference type="ChEBI" id="CHEBI:17544"/>
        <dbReference type="EC" id="4.2.1.1"/>
    </reaction>
</comment>
<dbReference type="EMBL" id="JBHTJT010000051">
    <property type="protein sequence ID" value="MFD0982133.1"/>
    <property type="molecule type" value="Genomic_DNA"/>
</dbReference>
<keyword evidence="6 8" id="KW-0456">Lyase</keyword>
<comment type="similarity">
    <text evidence="2 8">Belongs to the beta-class carbonic anhydrase family.</text>
</comment>
<evidence type="ECO:0000256" key="8">
    <source>
        <dbReference type="RuleBase" id="RU003956"/>
    </source>
</evidence>
<name>A0ABW3IVD4_9RHOB</name>
<evidence type="ECO:0000256" key="5">
    <source>
        <dbReference type="ARBA" id="ARBA00022833"/>
    </source>
</evidence>